<dbReference type="InParanoid" id="A0A165CX81"/>
<name>A0A165CX81_EXIGL</name>
<sequence>MLAILCYLSLAAAVLLTAGAVFAVFSLHEAAQSRSAKENVSRGAKALTAITGKLQTIVRIPDSLALPVTATVYPARPTCTGRSCAPRFSIDDTDSHSDTGSLIQFALTDSELSITRDTNNSFRALYDFQRGSAVASFLPTNASAVINSTATFSHTKLAMHVALPLPWNRTVSITHPDWNIFTPPTPRNEIMLRAVNRARGRMCIASFDRNNVEELAPLALPLGLVMHSARPQTPRSAWRMMRQSLWS</sequence>
<dbReference type="EMBL" id="KV426276">
    <property type="protein sequence ID" value="KZV83347.1"/>
    <property type="molecule type" value="Genomic_DNA"/>
</dbReference>
<reference evidence="1 2" key="1">
    <citation type="journal article" date="2016" name="Mol. Biol. Evol.">
        <title>Comparative Genomics of Early-Diverging Mushroom-Forming Fungi Provides Insights into the Origins of Lignocellulose Decay Capabilities.</title>
        <authorList>
            <person name="Nagy L.G."/>
            <person name="Riley R."/>
            <person name="Tritt A."/>
            <person name="Adam C."/>
            <person name="Daum C."/>
            <person name="Floudas D."/>
            <person name="Sun H."/>
            <person name="Yadav J.S."/>
            <person name="Pangilinan J."/>
            <person name="Larsson K.H."/>
            <person name="Matsuura K."/>
            <person name="Barry K."/>
            <person name="Labutti K."/>
            <person name="Kuo R."/>
            <person name="Ohm R.A."/>
            <person name="Bhattacharya S.S."/>
            <person name="Shirouzu T."/>
            <person name="Yoshinaga Y."/>
            <person name="Martin F.M."/>
            <person name="Grigoriev I.V."/>
            <person name="Hibbett D.S."/>
        </authorList>
    </citation>
    <scope>NUCLEOTIDE SEQUENCE [LARGE SCALE GENOMIC DNA]</scope>
    <source>
        <strain evidence="1 2">HHB12029</strain>
    </source>
</reference>
<keyword evidence="2" id="KW-1185">Reference proteome</keyword>
<evidence type="ECO:0000313" key="2">
    <source>
        <dbReference type="Proteomes" id="UP000077266"/>
    </source>
</evidence>
<protein>
    <submittedName>
        <fullName evidence="1">Uncharacterized protein</fullName>
    </submittedName>
</protein>
<proteinExistence type="predicted"/>
<dbReference type="AlphaFoldDB" id="A0A165CX81"/>
<gene>
    <name evidence="1" type="ORF">EXIGLDRAFT_777640</name>
</gene>
<evidence type="ECO:0000313" key="1">
    <source>
        <dbReference type="EMBL" id="KZV83347.1"/>
    </source>
</evidence>
<dbReference type="Proteomes" id="UP000077266">
    <property type="component" value="Unassembled WGS sequence"/>
</dbReference>
<organism evidence="1 2">
    <name type="scientific">Exidia glandulosa HHB12029</name>
    <dbReference type="NCBI Taxonomy" id="1314781"/>
    <lineage>
        <taxon>Eukaryota</taxon>
        <taxon>Fungi</taxon>
        <taxon>Dikarya</taxon>
        <taxon>Basidiomycota</taxon>
        <taxon>Agaricomycotina</taxon>
        <taxon>Agaricomycetes</taxon>
        <taxon>Auriculariales</taxon>
        <taxon>Exidiaceae</taxon>
        <taxon>Exidia</taxon>
    </lineage>
</organism>
<accession>A0A165CX81</accession>